<dbReference type="EMBL" id="CP120863">
    <property type="protein sequence ID" value="WFE91710.1"/>
    <property type="molecule type" value="Genomic_DNA"/>
</dbReference>
<keyword evidence="7" id="KW-1185">Reference proteome</keyword>
<feature type="domain" description="HTH lysR-type" evidence="5">
    <location>
        <begin position="5"/>
        <end position="62"/>
    </location>
</feature>
<comment type="similarity">
    <text evidence="1">Belongs to the LysR transcriptional regulatory family.</text>
</comment>
<dbReference type="InterPro" id="IPR058163">
    <property type="entry name" value="LysR-type_TF_proteobact-type"/>
</dbReference>
<accession>A0ABY8FCY9</accession>
<dbReference type="Pfam" id="PF03466">
    <property type="entry name" value="LysR_substrate"/>
    <property type="match status" value="1"/>
</dbReference>
<evidence type="ECO:0000313" key="7">
    <source>
        <dbReference type="Proteomes" id="UP001209803"/>
    </source>
</evidence>
<dbReference type="PRINTS" id="PR00039">
    <property type="entry name" value="HTHLYSR"/>
</dbReference>
<evidence type="ECO:0000259" key="5">
    <source>
        <dbReference type="PROSITE" id="PS50931"/>
    </source>
</evidence>
<evidence type="ECO:0000313" key="6">
    <source>
        <dbReference type="EMBL" id="WFE91710.1"/>
    </source>
</evidence>
<dbReference type="SUPFAM" id="SSF53850">
    <property type="entry name" value="Periplasmic binding protein-like II"/>
    <property type="match status" value="1"/>
</dbReference>
<evidence type="ECO:0000256" key="1">
    <source>
        <dbReference type="ARBA" id="ARBA00009437"/>
    </source>
</evidence>
<proteinExistence type="inferred from homology"/>
<dbReference type="PANTHER" id="PTHR30537:SF74">
    <property type="entry name" value="HTH-TYPE TRANSCRIPTIONAL REGULATOR TRPI"/>
    <property type="match status" value="1"/>
</dbReference>
<dbReference type="CDD" id="cd08432">
    <property type="entry name" value="PBP2_GcdR_TrpI_HvrB_AmpR_like"/>
    <property type="match status" value="1"/>
</dbReference>
<dbReference type="InterPro" id="IPR036388">
    <property type="entry name" value="WH-like_DNA-bd_sf"/>
</dbReference>
<dbReference type="SUPFAM" id="SSF46785">
    <property type="entry name" value="Winged helix' DNA-binding domain"/>
    <property type="match status" value="1"/>
</dbReference>
<dbReference type="RefSeq" id="WP_265684314.1">
    <property type="nucleotide sequence ID" value="NZ_CP120863.1"/>
</dbReference>
<evidence type="ECO:0000256" key="2">
    <source>
        <dbReference type="ARBA" id="ARBA00023015"/>
    </source>
</evidence>
<keyword evidence="2" id="KW-0805">Transcription regulation</keyword>
<dbReference type="PROSITE" id="PS50931">
    <property type="entry name" value="HTH_LYSR"/>
    <property type="match status" value="1"/>
</dbReference>
<dbReference type="InterPro" id="IPR000847">
    <property type="entry name" value="LysR_HTH_N"/>
</dbReference>
<organism evidence="6 7">
    <name type="scientific">Roseibium porphyridii</name>
    <dbReference type="NCBI Taxonomy" id="2866279"/>
    <lineage>
        <taxon>Bacteria</taxon>
        <taxon>Pseudomonadati</taxon>
        <taxon>Pseudomonadota</taxon>
        <taxon>Alphaproteobacteria</taxon>
        <taxon>Hyphomicrobiales</taxon>
        <taxon>Stappiaceae</taxon>
        <taxon>Roseibium</taxon>
    </lineage>
</organism>
<keyword evidence="3" id="KW-0238">DNA-binding</keyword>
<dbReference type="Proteomes" id="UP001209803">
    <property type="component" value="Chromosome"/>
</dbReference>
<dbReference type="Gene3D" id="3.40.190.10">
    <property type="entry name" value="Periplasmic binding protein-like II"/>
    <property type="match status" value="2"/>
</dbReference>
<keyword evidence="4" id="KW-0804">Transcription</keyword>
<protein>
    <submittedName>
        <fullName evidence="6">LysR substrate-binding domain-containing protein</fullName>
    </submittedName>
</protein>
<name>A0ABY8FCY9_9HYPH</name>
<dbReference type="InterPro" id="IPR036390">
    <property type="entry name" value="WH_DNA-bd_sf"/>
</dbReference>
<evidence type="ECO:0000256" key="3">
    <source>
        <dbReference type="ARBA" id="ARBA00023125"/>
    </source>
</evidence>
<dbReference type="Gene3D" id="1.10.10.10">
    <property type="entry name" value="Winged helix-like DNA-binding domain superfamily/Winged helix DNA-binding domain"/>
    <property type="match status" value="1"/>
</dbReference>
<sequence length="297" mass="32695">MDRLPPLRLLHVFETVHRTGSPSRAARELNVSLPAVSQSLKQLEDHVGTSLLDRSTRPAGFTEAGEILLNAVVENRERLTDALEDIRALTNATGEAVTLACTIGFATYWLMPRLEAFYLDHPDLAVNVQSTSQEVPRLGPGVDIAMRYGDGAWSDGSVELLFEESIEPVCAPEYLERIKADDGSLASSFLIHVETDDRRWVSWPDYLNRTGLRAAGSAKGLRFSNYVQAAQAALSGHGIMLGWRSITGDYSERGLLVPAGLPPLTPKDAYHAVLSHRSRNHEKAELVVSWLKQVATR</sequence>
<reference evidence="6 7" key="1">
    <citation type="submission" date="2023-03" db="EMBL/GenBank/DDBJ databases">
        <title>Roseibium porphyridii sp. nov. and Roseibium rhodosorbium sp. nov. isolated from marine algae, Porphyridium cruentum and Rhodosorus marinus, respectively.</title>
        <authorList>
            <person name="Lee M.W."/>
            <person name="Choi B.J."/>
            <person name="Lee J.K."/>
            <person name="Choi D.G."/>
            <person name="Baek J.H."/>
            <person name="Bayburt H."/>
            <person name="Kim J.M."/>
            <person name="Han D.M."/>
            <person name="Kim K.H."/>
            <person name="Jeon C.O."/>
        </authorList>
    </citation>
    <scope>NUCLEOTIDE SEQUENCE [LARGE SCALE GENOMIC DNA]</scope>
    <source>
        <strain evidence="6 7">KMA01</strain>
    </source>
</reference>
<dbReference type="Pfam" id="PF00126">
    <property type="entry name" value="HTH_1"/>
    <property type="match status" value="1"/>
</dbReference>
<gene>
    <name evidence="6" type="ORF">K1718_10215</name>
</gene>
<dbReference type="InterPro" id="IPR005119">
    <property type="entry name" value="LysR_subst-bd"/>
</dbReference>
<evidence type="ECO:0000256" key="4">
    <source>
        <dbReference type="ARBA" id="ARBA00023163"/>
    </source>
</evidence>
<dbReference type="PANTHER" id="PTHR30537">
    <property type="entry name" value="HTH-TYPE TRANSCRIPTIONAL REGULATOR"/>
    <property type="match status" value="1"/>
</dbReference>